<keyword evidence="4" id="KW-1185">Reference proteome</keyword>
<dbReference type="Gene3D" id="3.40.50.1580">
    <property type="entry name" value="Nucleoside phosphorylase domain"/>
    <property type="match status" value="1"/>
</dbReference>
<evidence type="ECO:0000313" key="4">
    <source>
        <dbReference type="Proteomes" id="UP001293593"/>
    </source>
</evidence>
<organism evidence="3 4">
    <name type="scientific">Acacia crassicarpa</name>
    <name type="common">northern wattle</name>
    <dbReference type="NCBI Taxonomy" id="499986"/>
    <lineage>
        <taxon>Eukaryota</taxon>
        <taxon>Viridiplantae</taxon>
        <taxon>Streptophyta</taxon>
        <taxon>Embryophyta</taxon>
        <taxon>Tracheophyta</taxon>
        <taxon>Spermatophyta</taxon>
        <taxon>Magnoliopsida</taxon>
        <taxon>eudicotyledons</taxon>
        <taxon>Gunneridae</taxon>
        <taxon>Pentapetalae</taxon>
        <taxon>rosids</taxon>
        <taxon>fabids</taxon>
        <taxon>Fabales</taxon>
        <taxon>Fabaceae</taxon>
        <taxon>Caesalpinioideae</taxon>
        <taxon>mimosoid clade</taxon>
        <taxon>Acacieae</taxon>
        <taxon>Acacia</taxon>
    </lineage>
</organism>
<evidence type="ECO:0000256" key="1">
    <source>
        <dbReference type="SAM" id="SignalP"/>
    </source>
</evidence>
<protein>
    <recommendedName>
        <fullName evidence="2">Nucleoside phosphorylase domain-containing protein</fullName>
    </recommendedName>
</protein>
<dbReference type="PANTHER" id="PTHR21234:SF42">
    <property type="entry name" value="PHOSPHORYLASE SUPERFAMILY PROTEIN"/>
    <property type="match status" value="1"/>
</dbReference>
<dbReference type="EMBL" id="JAWXYG010000001">
    <property type="protein sequence ID" value="KAK4283822.1"/>
    <property type="molecule type" value="Genomic_DNA"/>
</dbReference>
<evidence type="ECO:0000259" key="2">
    <source>
        <dbReference type="Pfam" id="PF01048"/>
    </source>
</evidence>
<comment type="caution">
    <text evidence="3">The sequence shown here is derived from an EMBL/GenBank/DDBJ whole genome shotgun (WGS) entry which is preliminary data.</text>
</comment>
<dbReference type="Pfam" id="PF01048">
    <property type="entry name" value="PNP_UDP_1"/>
    <property type="match status" value="1"/>
</dbReference>
<dbReference type="GO" id="GO:0009116">
    <property type="term" value="P:nucleoside metabolic process"/>
    <property type="evidence" value="ECO:0007669"/>
    <property type="project" value="InterPro"/>
</dbReference>
<dbReference type="InterPro" id="IPR035994">
    <property type="entry name" value="Nucleoside_phosphorylase_sf"/>
</dbReference>
<name>A0AAE1N700_9FABA</name>
<keyword evidence="1" id="KW-0732">Signal</keyword>
<gene>
    <name evidence="3" type="ORF">QN277_000733</name>
</gene>
<evidence type="ECO:0000313" key="3">
    <source>
        <dbReference type="EMBL" id="KAK4283822.1"/>
    </source>
</evidence>
<feature type="signal peptide" evidence="1">
    <location>
        <begin position="1"/>
        <end position="20"/>
    </location>
</feature>
<reference evidence="3" key="1">
    <citation type="submission" date="2023-10" db="EMBL/GenBank/DDBJ databases">
        <title>Chromosome-level genome of the transformable northern wattle, Acacia crassicarpa.</title>
        <authorList>
            <person name="Massaro I."/>
            <person name="Sinha N.R."/>
            <person name="Poethig S."/>
            <person name="Leichty A.R."/>
        </authorList>
    </citation>
    <scope>NUCLEOTIDE SEQUENCE</scope>
    <source>
        <strain evidence="3">Acra3RX</strain>
        <tissue evidence="3">Leaf</tissue>
    </source>
</reference>
<proteinExistence type="predicted"/>
<dbReference type="SUPFAM" id="SSF53167">
    <property type="entry name" value="Purine and uridine phosphorylases"/>
    <property type="match status" value="1"/>
</dbReference>
<feature type="chain" id="PRO_5042020251" description="Nucleoside phosphorylase domain-containing protein" evidence="1">
    <location>
        <begin position="21"/>
        <end position="341"/>
    </location>
</feature>
<sequence length="341" mass="38043">MRLLGFLVLLVLCISGKIRGEVSTQNWKEIEKINKKGPYIGIVVPNAFEMNPLLESSSFHADSKSPFFDFAGKRFRIGKLEKKRVIIVMSGLSMLNAGFATQLLVTLFKVKGVVHHGIAGNANPQLQIGDVTVPQFWAHTGLWNWQRFGHGAEDKLALEVNGDYTRKFGHLNFSNFNNHKKLVLNLLNSVWYQPEEVFPINSIPEVRQHAFWVPVDNKYFQVAKKLKNVKLEGCVNKTACLPRNPKVVRVKRGISSNVFVDNKAYRQFLSSKFNATAIDMESAAVALTCLQYQTPFIAIRALSDLAGDDSSSLSNEASLYASLASQNAVTVLIKFISLLPS</sequence>
<dbReference type="Proteomes" id="UP001293593">
    <property type="component" value="Unassembled WGS sequence"/>
</dbReference>
<dbReference type="PANTHER" id="PTHR21234">
    <property type="entry name" value="PURINE NUCLEOSIDE PHOSPHORYLASE"/>
    <property type="match status" value="1"/>
</dbReference>
<accession>A0AAE1N700</accession>
<dbReference type="CDD" id="cd09008">
    <property type="entry name" value="MTAN"/>
    <property type="match status" value="1"/>
</dbReference>
<dbReference type="GO" id="GO:0003824">
    <property type="term" value="F:catalytic activity"/>
    <property type="evidence" value="ECO:0007669"/>
    <property type="project" value="InterPro"/>
</dbReference>
<dbReference type="AlphaFoldDB" id="A0AAE1N700"/>
<dbReference type="InterPro" id="IPR000845">
    <property type="entry name" value="Nucleoside_phosphorylase_d"/>
</dbReference>
<feature type="domain" description="Nucleoside phosphorylase" evidence="2">
    <location>
        <begin position="40"/>
        <end position="336"/>
    </location>
</feature>